<reference evidence="2 3" key="1">
    <citation type="journal article" date="2023" name="PLoS ONE">
        <title>Cytospora paraplurivora sp. nov. isolated from orchards with fruit tree decline syndrome in Ontario, Canada.</title>
        <authorList>
            <person name="Ilyukhin E."/>
            <person name="Nguyen H.D.T."/>
            <person name="Castle A.J."/>
            <person name="Ellouze W."/>
        </authorList>
    </citation>
    <scope>NUCLEOTIDE SEQUENCE [LARGE SCALE GENOMIC DNA]</scope>
    <source>
        <strain evidence="2 3">FDS-564</strain>
    </source>
</reference>
<gene>
    <name evidence="2" type="ORF">SLS53_007674</name>
</gene>
<protein>
    <submittedName>
        <fullName evidence="2">Uncharacterized protein</fullName>
    </submittedName>
</protein>
<accession>A0AAN9U0W3</accession>
<feature type="compositionally biased region" description="Polar residues" evidence="1">
    <location>
        <begin position="18"/>
        <end position="28"/>
    </location>
</feature>
<dbReference type="EMBL" id="JAJSPL020000040">
    <property type="protein sequence ID" value="KAK7735283.1"/>
    <property type="molecule type" value="Genomic_DNA"/>
</dbReference>
<feature type="compositionally biased region" description="Low complexity" evidence="1">
    <location>
        <begin position="324"/>
        <end position="337"/>
    </location>
</feature>
<organism evidence="2 3">
    <name type="scientific">Cytospora paraplurivora</name>
    <dbReference type="NCBI Taxonomy" id="2898453"/>
    <lineage>
        <taxon>Eukaryota</taxon>
        <taxon>Fungi</taxon>
        <taxon>Dikarya</taxon>
        <taxon>Ascomycota</taxon>
        <taxon>Pezizomycotina</taxon>
        <taxon>Sordariomycetes</taxon>
        <taxon>Sordariomycetidae</taxon>
        <taxon>Diaporthales</taxon>
        <taxon>Cytosporaceae</taxon>
        <taxon>Cytospora</taxon>
    </lineage>
</organism>
<feature type="compositionally biased region" description="Low complexity" evidence="1">
    <location>
        <begin position="1"/>
        <end position="14"/>
    </location>
</feature>
<comment type="caution">
    <text evidence="2">The sequence shown here is derived from an EMBL/GenBank/DDBJ whole genome shotgun (WGS) entry which is preliminary data.</text>
</comment>
<proteinExistence type="predicted"/>
<evidence type="ECO:0000313" key="3">
    <source>
        <dbReference type="Proteomes" id="UP001320245"/>
    </source>
</evidence>
<dbReference type="AlphaFoldDB" id="A0AAN9U0W3"/>
<feature type="compositionally biased region" description="Pro residues" evidence="1">
    <location>
        <begin position="269"/>
        <end position="279"/>
    </location>
</feature>
<feature type="region of interest" description="Disordered" evidence="1">
    <location>
        <begin position="254"/>
        <end position="414"/>
    </location>
</feature>
<evidence type="ECO:0000313" key="2">
    <source>
        <dbReference type="EMBL" id="KAK7735283.1"/>
    </source>
</evidence>
<dbReference type="Proteomes" id="UP001320245">
    <property type="component" value="Unassembled WGS sequence"/>
</dbReference>
<name>A0AAN9U0W3_9PEZI</name>
<evidence type="ECO:0000256" key="1">
    <source>
        <dbReference type="SAM" id="MobiDB-lite"/>
    </source>
</evidence>
<feature type="compositionally biased region" description="Basic and acidic residues" evidence="1">
    <location>
        <begin position="305"/>
        <end position="316"/>
    </location>
</feature>
<keyword evidence="3" id="KW-1185">Reference proteome</keyword>
<feature type="region of interest" description="Disordered" evidence="1">
    <location>
        <begin position="1"/>
        <end position="28"/>
    </location>
</feature>
<sequence length="704" mass="77980">MDTSATSTAAVADDPNLGSEQGIASTTDVWTPEKHVDMVTCINNLTKSECHQLIMNLDDMHIRNLIKHHAHSSGNDKWANSIKEAFVNQVKTINKDVARFDYIEDLIKSQFKSWDQHSLSKQHGDLGTDVYQEFESHVRMKLWPSINHIGVVCTYSDYIQTKRNGLTSLINIGELVLSMGIFTKDPKGRDIFACYDGLSRAVANILHSAANLQVHHQILDHGIQQALEHLQERGEEAGIFTNLGKAINAELDPCPYDLPDTTSEQPLPLSLPVPVPVQQPAPKRKARGGEGKKSTKRTKKNTQPQHKDSTNIDHLIDPQLFDGSTTSSEALEASSSEQQGVVKQGGFYTQPDDIDNPFAPPFTATGIFPVAPTGTANTSGSPVDGGRGITQQETGHREASQAARTPVRKRKGPVAKYVVTPQDVEKYQAREQDDLGLYDEEDVKVARQLLDLQYSMQQEEAECAQQLQQEAQQAIPVEEETAPAQQLQTADEQHQAPEQIAPVADMIGLSQQDQNDDLELLDHYRKAPNFSEETSMIHHLMIYQHANQSAARQVAEAPFVCRSIEGSCLMIMNTTRTIADAHKGGDEFLYITQYNAMRALLWILHTCAIDTLGTPLSAEVCKQLRREALTMAVWGCVKPVNGNPEFMNRLFNDYDPTNDVSIGVKLHAIILSLQKTGVSGYDRLKYILDEMSGSIDTDQVAALI</sequence>